<dbReference type="Proteomes" id="UP000246464">
    <property type="component" value="Chromosome 20"/>
</dbReference>
<dbReference type="AlphaFoldDB" id="A0A2U9D0Q9"/>
<protein>
    <submittedName>
        <fullName evidence="2">Uncharacterized protein</fullName>
    </submittedName>
</protein>
<feature type="region of interest" description="Disordered" evidence="1">
    <location>
        <begin position="64"/>
        <end position="103"/>
    </location>
</feature>
<reference evidence="2 3" key="1">
    <citation type="submission" date="2017-12" db="EMBL/GenBank/DDBJ databases">
        <title>Integrating genomic resources of turbot (Scophthalmus maximus) in depth evaluation of genetic and physical mapping variation across individuals.</title>
        <authorList>
            <person name="Martinez P."/>
        </authorList>
    </citation>
    <scope>NUCLEOTIDE SEQUENCE [LARGE SCALE GENOMIC DNA]</scope>
</reference>
<name>A0A2U9D0Q9_SCOMX</name>
<keyword evidence="3" id="KW-1185">Reference proteome</keyword>
<dbReference type="EMBL" id="CP026262">
    <property type="protein sequence ID" value="AWP20382.1"/>
    <property type="molecule type" value="Genomic_DNA"/>
</dbReference>
<evidence type="ECO:0000313" key="3">
    <source>
        <dbReference type="Proteomes" id="UP000246464"/>
    </source>
</evidence>
<organism evidence="2 3">
    <name type="scientific">Scophthalmus maximus</name>
    <name type="common">Turbot</name>
    <name type="synonym">Psetta maxima</name>
    <dbReference type="NCBI Taxonomy" id="52904"/>
    <lineage>
        <taxon>Eukaryota</taxon>
        <taxon>Metazoa</taxon>
        <taxon>Chordata</taxon>
        <taxon>Craniata</taxon>
        <taxon>Vertebrata</taxon>
        <taxon>Euteleostomi</taxon>
        <taxon>Actinopterygii</taxon>
        <taxon>Neopterygii</taxon>
        <taxon>Teleostei</taxon>
        <taxon>Neoteleostei</taxon>
        <taxon>Acanthomorphata</taxon>
        <taxon>Carangaria</taxon>
        <taxon>Pleuronectiformes</taxon>
        <taxon>Pleuronectoidei</taxon>
        <taxon>Scophthalmidae</taxon>
        <taxon>Scophthalmus</taxon>
    </lineage>
</organism>
<sequence>MKNHHIGHEPWFKACEMMRRCNRYTVLCFVGDGVLCYLQRSWYHRLPVPPPPLLLLLPPAAAASSAAPDRASKHPRAATTQRPASLGGTRRRRLDDGGRHNMLVHHGGEINVLTSARVQHDMMQQSPSVCDEPDE</sequence>
<evidence type="ECO:0000313" key="2">
    <source>
        <dbReference type="EMBL" id="AWP20382.1"/>
    </source>
</evidence>
<proteinExistence type="predicted"/>
<evidence type="ECO:0000256" key="1">
    <source>
        <dbReference type="SAM" id="MobiDB-lite"/>
    </source>
</evidence>
<gene>
    <name evidence="2" type="ORF">SMAX5B_000152</name>
</gene>
<accession>A0A2U9D0Q9</accession>